<organism evidence="2 3">
    <name type="scientific">Kitasatospora phosalacinea</name>
    <dbReference type="NCBI Taxonomy" id="2065"/>
    <lineage>
        <taxon>Bacteria</taxon>
        <taxon>Bacillati</taxon>
        <taxon>Actinomycetota</taxon>
        <taxon>Actinomycetes</taxon>
        <taxon>Kitasatosporales</taxon>
        <taxon>Streptomycetaceae</taxon>
        <taxon>Kitasatospora</taxon>
    </lineage>
</organism>
<name>A0A9W6V5Y7_9ACTN</name>
<protein>
    <submittedName>
        <fullName evidence="2">Uncharacterized protein</fullName>
    </submittedName>
</protein>
<evidence type="ECO:0000313" key="2">
    <source>
        <dbReference type="EMBL" id="GLW73697.1"/>
    </source>
</evidence>
<dbReference type="AlphaFoldDB" id="A0A9W6V5Y7"/>
<proteinExistence type="predicted"/>
<accession>A0A9W6V5Y7</accession>
<dbReference type="Proteomes" id="UP001165041">
    <property type="component" value="Unassembled WGS sequence"/>
</dbReference>
<feature type="region of interest" description="Disordered" evidence="1">
    <location>
        <begin position="67"/>
        <end position="86"/>
    </location>
</feature>
<evidence type="ECO:0000256" key="1">
    <source>
        <dbReference type="SAM" id="MobiDB-lite"/>
    </source>
</evidence>
<reference evidence="2" key="1">
    <citation type="submission" date="2023-02" db="EMBL/GenBank/DDBJ databases">
        <title>Kitasatospora phosalacinea NBRC 14627.</title>
        <authorList>
            <person name="Ichikawa N."/>
            <person name="Sato H."/>
            <person name="Tonouchi N."/>
        </authorList>
    </citation>
    <scope>NUCLEOTIDE SEQUENCE</scope>
    <source>
        <strain evidence="2">NBRC 14627</strain>
    </source>
</reference>
<sequence>MTPPTATPVARQRKRRTRTTNVSCRPPLAVSTLLPIDYDLLPGFEHLRCPDCTTWCPLTTDKGSQEWKQAPHHTERAGTPGARRCSGSNRRVLLDLTIAQWQEQLADAAKETASRRPTTVLKKVKAPVAPAVTQLDPAPATADSARRTYELHRSRCAACTGRAHCQDGGRLAAAYLRLLQAEPRRRRNRALYEELHAAAEKVRARELPRQRHAQWAKVAPVVAAADSARIEPLADAIAPIRGAEVPTEWRDSKERARALAADRTGAAIREASPLRVKAN</sequence>
<dbReference type="RefSeq" id="WP_285739331.1">
    <property type="nucleotide sequence ID" value="NZ_BSSA01000027.1"/>
</dbReference>
<evidence type="ECO:0000313" key="3">
    <source>
        <dbReference type="Proteomes" id="UP001165041"/>
    </source>
</evidence>
<gene>
    <name evidence="2" type="ORF">Kpho02_59950</name>
</gene>
<comment type="caution">
    <text evidence="2">The sequence shown here is derived from an EMBL/GenBank/DDBJ whole genome shotgun (WGS) entry which is preliminary data.</text>
</comment>
<dbReference type="EMBL" id="BSSA01000027">
    <property type="protein sequence ID" value="GLW73697.1"/>
    <property type="molecule type" value="Genomic_DNA"/>
</dbReference>
<feature type="region of interest" description="Disordered" evidence="1">
    <location>
        <begin position="1"/>
        <end position="22"/>
    </location>
</feature>